<dbReference type="SUPFAM" id="SSF53686">
    <property type="entry name" value="Tryptophan synthase beta subunit-like PLP-dependent enzymes"/>
    <property type="match status" value="1"/>
</dbReference>
<feature type="domain" description="CBS" evidence="8">
    <location>
        <begin position="348"/>
        <end position="404"/>
    </location>
</feature>
<sequence length="468" mass="50646">MNMIAALHSDEQTPRSLLDLIGNTPLVELTQFDTGPCRLFAKLEFQNPGGSIKDRPALSMITAFERDGRLQPGGTLVEATAGNTGLGLALVAALKGYRLILVIPDKMSREKVLHLKALGAEVVMTRSDVGKGHPAYYQDVAARITAQTPGAVFINQFANPANPLAHEVGTAPEIWEQMGRRVDAVVAGIGSGGTMTGISRFFARVSPSTEMVLADPQGSILVDVVEGRQPGELGSWLVEGIGEDFVPPNADLARVARGYSISDADSFAAARELLRLEGILAGSSSGTLLAAALRYCREQTTPKRVVTLFPDGGNKYLSKMFNDAWMTDQGFLQRPQQGDLRDLIQRRHDEGAAITVAPDDTLNFAYSRMKLYDVSQLPVLIDDHVVGIIDESDLLMATFADAARFADPVSLAMSERVETVSVSTPLEQLLPVFDRGHVVVVVDGAHFLGLITRIDLVNHLRRKVDRHA</sequence>
<dbReference type="GO" id="GO:0016765">
    <property type="term" value="F:transferase activity, transferring alkyl or aryl (other than methyl) groups"/>
    <property type="evidence" value="ECO:0007669"/>
    <property type="project" value="UniProtKB-ARBA"/>
</dbReference>
<dbReference type="Proteomes" id="UP000542353">
    <property type="component" value="Unassembled WGS sequence"/>
</dbReference>
<dbReference type="SMART" id="SM00116">
    <property type="entry name" value="CBS"/>
    <property type="match status" value="2"/>
</dbReference>
<comment type="caution">
    <text evidence="9">The sequence shown here is derived from an EMBL/GenBank/DDBJ whole genome shotgun (WGS) entry which is preliminary data.</text>
</comment>
<dbReference type="EMBL" id="JACHIH010000007">
    <property type="protein sequence ID" value="MBB5046940.1"/>
    <property type="molecule type" value="Genomic_DNA"/>
</dbReference>
<dbReference type="InterPro" id="IPR001216">
    <property type="entry name" value="P-phosphate_BS"/>
</dbReference>
<evidence type="ECO:0000256" key="4">
    <source>
        <dbReference type="ARBA" id="ARBA00072081"/>
    </source>
</evidence>
<evidence type="ECO:0000256" key="3">
    <source>
        <dbReference type="ARBA" id="ARBA00022898"/>
    </source>
</evidence>
<dbReference type="InterPro" id="IPR046353">
    <property type="entry name" value="CBS_C"/>
</dbReference>
<keyword evidence="9" id="KW-0456">Lyase</keyword>
<dbReference type="CDD" id="cd04608">
    <property type="entry name" value="CBS_pair_CBS"/>
    <property type="match status" value="1"/>
</dbReference>
<dbReference type="FunFam" id="3.40.50.1100:FF:000003">
    <property type="entry name" value="Cystathionine beta-synthase"/>
    <property type="match status" value="1"/>
</dbReference>
<evidence type="ECO:0000256" key="6">
    <source>
        <dbReference type="ARBA" id="ARBA00079153"/>
    </source>
</evidence>
<dbReference type="Gene3D" id="3.10.580.10">
    <property type="entry name" value="CBS-domain"/>
    <property type="match status" value="1"/>
</dbReference>
<keyword evidence="10" id="KW-1185">Reference proteome</keyword>
<gene>
    <name evidence="9" type="ORF">HNR60_001689</name>
</gene>
<dbReference type="Pfam" id="PF00291">
    <property type="entry name" value="PALP"/>
    <property type="match status" value="1"/>
</dbReference>
<evidence type="ECO:0000313" key="9">
    <source>
        <dbReference type="EMBL" id="MBB5046940.1"/>
    </source>
</evidence>
<dbReference type="InterPro" id="IPR046342">
    <property type="entry name" value="CBS_dom_sf"/>
</dbReference>
<proteinExistence type="inferred from homology"/>
<protein>
    <recommendedName>
        <fullName evidence="4">Cysteine synthase B</fullName>
    </recommendedName>
    <alternativeName>
        <fullName evidence="5">O-acetylserine (thiol)-lyase B</fullName>
    </alternativeName>
    <alternativeName>
        <fullName evidence="6">O-acetylserine sulfhydrylase B</fullName>
    </alternativeName>
</protein>
<name>A0A7W8DYK8_9BRAD</name>
<reference evidence="9 10" key="1">
    <citation type="submission" date="2020-08" db="EMBL/GenBank/DDBJ databases">
        <title>Genomic Encyclopedia of Type Strains, Phase IV (KMG-IV): sequencing the most valuable type-strain genomes for metagenomic binning, comparative biology and taxonomic classification.</title>
        <authorList>
            <person name="Goeker M."/>
        </authorList>
    </citation>
    <scope>NUCLEOTIDE SEQUENCE [LARGE SCALE GENOMIC DNA]</scope>
    <source>
        <strain evidence="9 10">DSM 12706</strain>
    </source>
</reference>
<dbReference type="Gene3D" id="3.40.50.1100">
    <property type="match status" value="2"/>
</dbReference>
<comment type="cofactor">
    <cofactor evidence="1">
        <name>pyridoxal 5'-phosphate</name>
        <dbReference type="ChEBI" id="CHEBI:597326"/>
    </cofactor>
</comment>
<dbReference type="GO" id="GO:0006535">
    <property type="term" value="P:cysteine biosynthetic process from serine"/>
    <property type="evidence" value="ECO:0007669"/>
    <property type="project" value="InterPro"/>
</dbReference>
<dbReference type="FunFam" id="3.40.50.1100:FF:000118">
    <property type="entry name" value="Related to CYS4-cystathionine beta-synthase"/>
    <property type="match status" value="1"/>
</dbReference>
<dbReference type="InterPro" id="IPR050214">
    <property type="entry name" value="Cys_Synth/Cystath_Beta-Synth"/>
</dbReference>
<evidence type="ECO:0000256" key="1">
    <source>
        <dbReference type="ARBA" id="ARBA00001933"/>
    </source>
</evidence>
<dbReference type="InterPro" id="IPR000644">
    <property type="entry name" value="CBS_dom"/>
</dbReference>
<dbReference type="AlphaFoldDB" id="A0A7W8DYK8"/>
<evidence type="ECO:0000259" key="8">
    <source>
        <dbReference type="PROSITE" id="PS51371"/>
    </source>
</evidence>
<dbReference type="PANTHER" id="PTHR10314">
    <property type="entry name" value="CYSTATHIONINE BETA-SYNTHASE"/>
    <property type="match status" value="1"/>
</dbReference>
<keyword evidence="7" id="KW-0129">CBS domain</keyword>
<accession>A0A7W8DYK8</accession>
<dbReference type="InterPro" id="IPR001926">
    <property type="entry name" value="TrpB-like_PALP"/>
</dbReference>
<dbReference type="InterPro" id="IPR036052">
    <property type="entry name" value="TrpB-like_PALP_sf"/>
</dbReference>
<comment type="similarity">
    <text evidence="2">Belongs to the cysteine synthase/cystathionine beta-synthase family.</text>
</comment>
<dbReference type="Pfam" id="PF00571">
    <property type="entry name" value="CBS"/>
    <property type="match status" value="2"/>
</dbReference>
<evidence type="ECO:0000313" key="10">
    <source>
        <dbReference type="Proteomes" id="UP000542353"/>
    </source>
</evidence>
<dbReference type="PROSITE" id="PS00901">
    <property type="entry name" value="CYS_SYNTHASE"/>
    <property type="match status" value="1"/>
</dbReference>
<dbReference type="SUPFAM" id="SSF54631">
    <property type="entry name" value="CBS-domain pair"/>
    <property type="match status" value="1"/>
</dbReference>
<keyword evidence="3" id="KW-0663">Pyridoxal phosphate</keyword>
<dbReference type="PROSITE" id="PS51371">
    <property type="entry name" value="CBS"/>
    <property type="match status" value="1"/>
</dbReference>
<evidence type="ECO:0000256" key="2">
    <source>
        <dbReference type="ARBA" id="ARBA00007103"/>
    </source>
</evidence>
<evidence type="ECO:0000256" key="5">
    <source>
        <dbReference type="ARBA" id="ARBA00078257"/>
    </source>
</evidence>
<evidence type="ECO:0000256" key="7">
    <source>
        <dbReference type="PROSITE-ProRule" id="PRU00703"/>
    </source>
</evidence>
<dbReference type="GO" id="GO:0016829">
    <property type="term" value="F:lyase activity"/>
    <property type="evidence" value="ECO:0007669"/>
    <property type="project" value="UniProtKB-KW"/>
</dbReference>
<organism evidence="9 10">
    <name type="scientific">Rhodopseudomonas rhenobacensis</name>
    <dbReference type="NCBI Taxonomy" id="87461"/>
    <lineage>
        <taxon>Bacteria</taxon>
        <taxon>Pseudomonadati</taxon>
        <taxon>Pseudomonadota</taxon>
        <taxon>Alphaproteobacteria</taxon>
        <taxon>Hyphomicrobiales</taxon>
        <taxon>Nitrobacteraceae</taxon>
        <taxon>Rhodopseudomonas</taxon>
    </lineage>
</organism>
<dbReference type="CDD" id="cd01561">
    <property type="entry name" value="CBS_like"/>
    <property type="match status" value="1"/>
</dbReference>